<dbReference type="Proteomes" id="UP000306855">
    <property type="component" value="Unassembled WGS sequence"/>
</dbReference>
<dbReference type="Pfam" id="PF01809">
    <property type="entry name" value="YidD"/>
    <property type="match status" value="1"/>
</dbReference>
<dbReference type="EMBL" id="CP040852">
    <property type="protein sequence ID" value="QIA89948.1"/>
    <property type="molecule type" value="Genomic_DNA"/>
</dbReference>
<reference evidence="2 7" key="2">
    <citation type="journal article" date="2019" name="Nat. Med.">
        <title>Preventing dysbiosis of the neonatal mouse intestinal microbiome protects against late-onset sepsis.</title>
        <authorList>
            <person name="Singer J.R."/>
            <person name="Blosser E.G."/>
            <person name="Zindl C.L."/>
            <person name="Silberger D.J."/>
            <person name="Conlan S."/>
            <person name="Laufer V.A."/>
            <person name="DiToro D."/>
            <person name="Deming C."/>
            <person name="Kumar R."/>
            <person name="Morrow C.D."/>
            <person name="Segre J.A."/>
            <person name="Gray M.J."/>
            <person name="Randolph D.A."/>
            <person name="Weaver C.T."/>
        </authorList>
    </citation>
    <scope>NUCLEOTIDE SEQUENCE [LARGE SCALE GENOMIC DNA]</scope>
    <source>
        <strain evidence="2 7">V10</strain>
    </source>
</reference>
<accession>A0A4Q2AUR1</accession>
<comment type="function">
    <text evidence="1">Could be involved in insertion of integral membrane proteins into the membrane.</text>
</comment>
<gene>
    <name evidence="3" type="primary">yidD</name>
    <name evidence="3" type="ORF">D6C19_05755</name>
    <name evidence="4" type="ORF">E5340_05915</name>
    <name evidence="2" type="ORF">FEE40_07265</name>
</gene>
<dbReference type="PANTHER" id="PTHR33383:SF1">
    <property type="entry name" value="MEMBRANE PROTEIN INSERTION EFFICIENCY FACTOR-RELATED"/>
    <property type="match status" value="1"/>
</dbReference>
<evidence type="ECO:0000313" key="3">
    <source>
        <dbReference type="EMBL" id="RXV74422.1"/>
    </source>
</evidence>
<dbReference type="AlphaFoldDB" id="A0A4Q2AUR1"/>
<evidence type="ECO:0000256" key="1">
    <source>
        <dbReference type="HAMAP-Rule" id="MF_00386"/>
    </source>
</evidence>
<dbReference type="NCBIfam" id="TIGR00278">
    <property type="entry name" value="membrane protein insertion efficiency factor YidD"/>
    <property type="match status" value="1"/>
</dbReference>
<sequence length="85" mass="9672">MKIFSKLLILPVKFYQKGISPLLPPSCRYYPTCSTYMIQAIEKHGALLGLLMGCARILRCNPFVRGGYDPVGDHFSLRRNKNPKK</sequence>
<evidence type="ECO:0000313" key="5">
    <source>
        <dbReference type="Proteomes" id="UP000289316"/>
    </source>
</evidence>
<keyword evidence="1" id="KW-0472">Membrane</keyword>
<dbReference type="OrthoDB" id="9801753at2"/>
<dbReference type="SMART" id="SM01234">
    <property type="entry name" value="Haemolytic"/>
    <property type="match status" value="1"/>
</dbReference>
<name>A0A4Q2AUR1_9LACO</name>
<organism evidence="3 5">
    <name type="scientific">Ligilactobacillus murinus</name>
    <dbReference type="NCBI Taxonomy" id="1622"/>
    <lineage>
        <taxon>Bacteria</taxon>
        <taxon>Bacillati</taxon>
        <taxon>Bacillota</taxon>
        <taxon>Bacilli</taxon>
        <taxon>Lactobacillales</taxon>
        <taxon>Lactobacillaceae</taxon>
        <taxon>Ligilactobacillus</taxon>
    </lineage>
</organism>
<dbReference type="RefSeq" id="WP_004049147.1">
    <property type="nucleotide sequence ID" value="NZ_AP025728.1"/>
</dbReference>
<dbReference type="Proteomes" id="UP000463931">
    <property type="component" value="Chromosome"/>
</dbReference>
<dbReference type="HAMAP" id="MF_00386">
    <property type="entry name" value="UPF0161_YidD"/>
    <property type="match status" value="1"/>
</dbReference>
<evidence type="ECO:0000313" key="2">
    <source>
        <dbReference type="EMBL" id="QIA89948.1"/>
    </source>
</evidence>
<evidence type="ECO:0000313" key="6">
    <source>
        <dbReference type="Proteomes" id="UP000306855"/>
    </source>
</evidence>
<dbReference type="EMBL" id="QZFR01000036">
    <property type="protein sequence ID" value="RXV74422.1"/>
    <property type="molecule type" value="Genomic_DNA"/>
</dbReference>
<dbReference type="EMBL" id="SRYK01000023">
    <property type="protein sequence ID" value="TGY55348.1"/>
    <property type="molecule type" value="Genomic_DNA"/>
</dbReference>
<evidence type="ECO:0000313" key="4">
    <source>
        <dbReference type="EMBL" id="TGY55348.1"/>
    </source>
</evidence>
<keyword evidence="1" id="KW-1003">Cell membrane</keyword>
<dbReference type="GO" id="GO:0005886">
    <property type="term" value="C:plasma membrane"/>
    <property type="evidence" value="ECO:0007669"/>
    <property type="project" value="UniProtKB-SubCell"/>
</dbReference>
<reference evidence="4 6" key="3">
    <citation type="submission" date="2019-04" db="EMBL/GenBank/DDBJ databases">
        <title>Microbes associate with the intestines of laboratory mice.</title>
        <authorList>
            <person name="Navarre W."/>
            <person name="Wong E."/>
            <person name="Huang K."/>
            <person name="Tropini C."/>
            <person name="Ng K."/>
            <person name="Yu B."/>
        </authorList>
    </citation>
    <scope>NUCLEOTIDE SEQUENCE [LARGE SCALE GENOMIC DNA]</scope>
    <source>
        <strain evidence="4 6">NM26_J9</strain>
    </source>
</reference>
<protein>
    <recommendedName>
        <fullName evidence="1">Putative membrane protein insertion efficiency factor</fullName>
    </recommendedName>
</protein>
<comment type="similarity">
    <text evidence="1">Belongs to the UPF0161 family.</text>
</comment>
<comment type="subcellular location">
    <subcellularLocation>
        <location evidence="1">Cell membrane</location>
        <topology evidence="1">Peripheral membrane protein</topology>
        <orientation evidence="1">Cytoplasmic side</orientation>
    </subcellularLocation>
</comment>
<dbReference type="InterPro" id="IPR002696">
    <property type="entry name" value="Membr_insert_effic_factor_YidD"/>
</dbReference>
<proteinExistence type="inferred from homology"/>
<evidence type="ECO:0000313" key="7">
    <source>
        <dbReference type="Proteomes" id="UP000463931"/>
    </source>
</evidence>
<dbReference type="PANTHER" id="PTHR33383">
    <property type="entry name" value="MEMBRANE PROTEIN INSERTION EFFICIENCY FACTOR-RELATED"/>
    <property type="match status" value="1"/>
</dbReference>
<reference evidence="3 5" key="1">
    <citation type="submission" date="2018-09" db="EMBL/GenBank/DDBJ databases">
        <title>Murine metabolic-syndrome-specific gut microbial biobank.</title>
        <authorList>
            <person name="Liu C."/>
        </authorList>
    </citation>
    <scope>NUCLEOTIDE SEQUENCE [LARGE SCALE GENOMIC DNA]</scope>
    <source>
        <strain evidence="3 5">C-30</strain>
    </source>
</reference>
<dbReference type="Proteomes" id="UP000289316">
    <property type="component" value="Unassembled WGS sequence"/>
</dbReference>